<accession>A0A4Y2M5S0</accession>
<proteinExistence type="predicted"/>
<protein>
    <recommendedName>
        <fullName evidence="3">Sushi domain-containing protein</fullName>
    </recommendedName>
</protein>
<keyword evidence="2" id="KW-0768">Sushi</keyword>
<evidence type="ECO:0000256" key="1">
    <source>
        <dbReference type="ARBA" id="ARBA00023157"/>
    </source>
</evidence>
<dbReference type="PROSITE" id="PS50923">
    <property type="entry name" value="SUSHI"/>
    <property type="match status" value="1"/>
</dbReference>
<keyword evidence="1" id="KW-1015">Disulfide bond</keyword>
<feature type="domain" description="Sushi" evidence="3">
    <location>
        <begin position="12"/>
        <end position="79"/>
    </location>
</feature>
<dbReference type="Gene3D" id="2.10.70.10">
    <property type="entry name" value="Complement Module, domain 1"/>
    <property type="match status" value="1"/>
</dbReference>
<keyword evidence="5" id="KW-1185">Reference proteome</keyword>
<dbReference type="AlphaFoldDB" id="A0A4Y2M5S0"/>
<dbReference type="Proteomes" id="UP000499080">
    <property type="component" value="Unassembled WGS sequence"/>
</dbReference>
<dbReference type="InterPro" id="IPR035976">
    <property type="entry name" value="Sushi/SCR/CCP_sf"/>
</dbReference>
<evidence type="ECO:0000313" key="5">
    <source>
        <dbReference type="Proteomes" id="UP000499080"/>
    </source>
</evidence>
<evidence type="ECO:0000313" key="4">
    <source>
        <dbReference type="EMBL" id="GBN21793.1"/>
    </source>
</evidence>
<reference evidence="4 5" key="1">
    <citation type="journal article" date="2019" name="Sci. Rep.">
        <title>Orb-weaving spider Araneus ventricosus genome elucidates the spidroin gene catalogue.</title>
        <authorList>
            <person name="Kono N."/>
            <person name="Nakamura H."/>
            <person name="Ohtoshi R."/>
            <person name="Moran D.A.P."/>
            <person name="Shinohara A."/>
            <person name="Yoshida Y."/>
            <person name="Fujiwara M."/>
            <person name="Mori M."/>
            <person name="Tomita M."/>
            <person name="Arakawa K."/>
        </authorList>
    </citation>
    <scope>NUCLEOTIDE SEQUENCE [LARGE SCALE GENOMIC DNA]</scope>
</reference>
<name>A0A4Y2M5S0_ARAVE</name>
<organism evidence="4 5">
    <name type="scientific">Araneus ventricosus</name>
    <name type="common">Orbweaver spider</name>
    <name type="synonym">Epeira ventricosa</name>
    <dbReference type="NCBI Taxonomy" id="182803"/>
    <lineage>
        <taxon>Eukaryota</taxon>
        <taxon>Metazoa</taxon>
        <taxon>Ecdysozoa</taxon>
        <taxon>Arthropoda</taxon>
        <taxon>Chelicerata</taxon>
        <taxon>Arachnida</taxon>
        <taxon>Araneae</taxon>
        <taxon>Araneomorphae</taxon>
        <taxon>Entelegynae</taxon>
        <taxon>Araneoidea</taxon>
        <taxon>Araneidae</taxon>
        <taxon>Araneus</taxon>
    </lineage>
</organism>
<evidence type="ECO:0000256" key="2">
    <source>
        <dbReference type="PROSITE-ProRule" id="PRU00302"/>
    </source>
</evidence>
<dbReference type="Pfam" id="PF00084">
    <property type="entry name" value="Sushi"/>
    <property type="match status" value="1"/>
</dbReference>
<dbReference type="OrthoDB" id="6146111at2759"/>
<feature type="non-terminal residue" evidence="4">
    <location>
        <position position="146"/>
    </location>
</feature>
<dbReference type="SUPFAM" id="SSF57535">
    <property type="entry name" value="Complement control module/SCR domain"/>
    <property type="match status" value="1"/>
</dbReference>
<gene>
    <name evidence="4" type="ORF">AVEN_17252_1</name>
</gene>
<dbReference type="InterPro" id="IPR000436">
    <property type="entry name" value="Sushi_SCR_CCP_dom"/>
</dbReference>
<sequence length="146" mass="16029">MQYFLKVEKQRAICGDPGIPRDGSRLNPDGSDASDPRIFEEGESVIFSCNGESFALHGTSFITCLADGTWSAPRPRCINPPVETALGKEIAAGYTKEAKLDELLSLKSQLTEKLNELIKADESMQLKIEISQMAAEIASSEEYKDK</sequence>
<dbReference type="SMART" id="SM00032">
    <property type="entry name" value="CCP"/>
    <property type="match status" value="1"/>
</dbReference>
<comment type="caution">
    <text evidence="4">The sequence shown here is derived from an EMBL/GenBank/DDBJ whole genome shotgun (WGS) entry which is preliminary data.</text>
</comment>
<dbReference type="EMBL" id="BGPR01121555">
    <property type="protein sequence ID" value="GBN21793.1"/>
    <property type="molecule type" value="Genomic_DNA"/>
</dbReference>
<dbReference type="CDD" id="cd00033">
    <property type="entry name" value="CCP"/>
    <property type="match status" value="1"/>
</dbReference>
<evidence type="ECO:0000259" key="3">
    <source>
        <dbReference type="PROSITE" id="PS50923"/>
    </source>
</evidence>
<comment type="caution">
    <text evidence="2">Lacks conserved residue(s) required for the propagation of feature annotation.</text>
</comment>